<sequence>MSSLPDTPVINQTLLNFKAALRTDDTPLPDLDSINDIQVLKRQACHSDSENGDGFFLYLNATANSPGMVSTLRSPPFYAHVRQCLSINAMVPSGSISVFFGPQDNRNQTELLQVRPDLFRGWVLAQAQIDELENAPQFITIEGVLGEKDLDLVLGSIQIWDGSCDERDSYEFELRFPYEKWN</sequence>
<dbReference type="Gene3D" id="2.60.120.200">
    <property type="match status" value="1"/>
</dbReference>
<dbReference type="Pfam" id="PF00629">
    <property type="entry name" value="MAM"/>
    <property type="match status" value="1"/>
</dbReference>
<dbReference type="InterPro" id="IPR013320">
    <property type="entry name" value="ConA-like_dom_sf"/>
</dbReference>
<accession>A0A553PDC9</accession>
<comment type="caution">
    <text evidence="2">The sequence shown here is derived from an EMBL/GenBank/DDBJ whole genome shotgun (WGS) entry which is preliminary data.</text>
</comment>
<dbReference type="InterPro" id="IPR000998">
    <property type="entry name" value="MAM_dom"/>
</dbReference>
<protein>
    <recommendedName>
        <fullName evidence="1">MAM domain-containing protein</fullName>
    </recommendedName>
</protein>
<keyword evidence="3" id="KW-1185">Reference proteome</keyword>
<organism evidence="2 3">
    <name type="scientific">Tigriopus californicus</name>
    <name type="common">Marine copepod</name>
    <dbReference type="NCBI Taxonomy" id="6832"/>
    <lineage>
        <taxon>Eukaryota</taxon>
        <taxon>Metazoa</taxon>
        <taxon>Ecdysozoa</taxon>
        <taxon>Arthropoda</taxon>
        <taxon>Crustacea</taxon>
        <taxon>Multicrustacea</taxon>
        <taxon>Hexanauplia</taxon>
        <taxon>Copepoda</taxon>
        <taxon>Harpacticoida</taxon>
        <taxon>Harpacticidae</taxon>
        <taxon>Tigriopus</taxon>
    </lineage>
</organism>
<dbReference type="GO" id="GO:0016020">
    <property type="term" value="C:membrane"/>
    <property type="evidence" value="ECO:0007669"/>
    <property type="project" value="InterPro"/>
</dbReference>
<evidence type="ECO:0000259" key="1">
    <source>
        <dbReference type="Pfam" id="PF00629"/>
    </source>
</evidence>
<dbReference type="EMBL" id="VCGU01000005">
    <property type="protein sequence ID" value="TRY75684.1"/>
    <property type="molecule type" value="Genomic_DNA"/>
</dbReference>
<feature type="domain" description="MAM" evidence="1">
    <location>
        <begin position="44"/>
        <end position="164"/>
    </location>
</feature>
<dbReference type="AlphaFoldDB" id="A0A553PDC9"/>
<gene>
    <name evidence="2" type="ORF">TCAL_14600</name>
</gene>
<name>A0A553PDC9_TIGCA</name>
<evidence type="ECO:0000313" key="2">
    <source>
        <dbReference type="EMBL" id="TRY75684.1"/>
    </source>
</evidence>
<reference evidence="2 3" key="1">
    <citation type="journal article" date="2018" name="Nat. Ecol. Evol.">
        <title>Genomic signatures of mitonuclear coevolution across populations of Tigriopus californicus.</title>
        <authorList>
            <person name="Barreto F.S."/>
            <person name="Watson E.T."/>
            <person name="Lima T.G."/>
            <person name="Willett C.S."/>
            <person name="Edmands S."/>
            <person name="Li W."/>
            <person name="Burton R.S."/>
        </authorList>
    </citation>
    <scope>NUCLEOTIDE SEQUENCE [LARGE SCALE GENOMIC DNA]</scope>
    <source>
        <strain evidence="2 3">San Diego</strain>
    </source>
</reference>
<dbReference type="SUPFAM" id="SSF49899">
    <property type="entry name" value="Concanavalin A-like lectins/glucanases"/>
    <property type="match status" value="1"/>
</dbReference>
<evidence type="ECO:0000313" key="3">
    <source>
        <dbReference type="Proteomes" id="UP000318571"/>
    </source>
</evidence>
<proteinExistence type="predicted"/>
<dbReference type="Proteomes" id="UP000318571">
    <property type="component" value="Chromosome 2"/>
</dbReference>